<dbReference type="SUPFAM" id="SSF103481">
    <property type="entry name" value="Multidrug resistance efflux transporter EmrE"/>
    <property type="match status" value="2"/>
</dbReference>
<dbReference type="InterPro" id="IPR000620">
    <property type="entry name" value="EamA_dom"/>
</dbReference>
<dbReference type="InterPro" id="IPR037185">
    <property type="entry name" value="EmrE-like"/>
</dbReference>
<keyword evidence="1" id="KW-0472">Membrane</keyword>
<protein>
    <submittedName>
        <fullName evidence="3">Putative inner membrane transporter YicL</fullName>
    </submittedName>
</protein>
<keyword evidence="1" id="KW-0812">Transmembrane</keyword>
<feature type="domain" description="EamA" evidence="2">
    <location>
        <begin position="148"/>
        <end position="277"/>
    </location>
</feature>
<dbReference type="PANTHER" id="PTHR22911:SF79">
    <property type="entry name" value="MOBA-LIKE NTP TRANSFERASE DOMAIN-CONTAINING PROTEIN"/>
    <property type="match status" value="1"/>
</dbReference>
<dbReference type="PANTHER" id="PTHR22911">
    <property type="entry name" value="ACYL-MALONYL CONDENSING ENZYME-RELATED"/>
    <property type="match status" value="1"/>
</dbReference>
<dbReference type="Pfam" id="PF00892">
    <property type="entry name" value="EamA"/>
    <property type="match status" value="2"/>
</dbReference>
<sequence>MFSGYLLVALAALLWGMIGPLSKLAIQEGMTPLEVAFWRASMAWVLYAGHALALRRVRVDLKDLPWVGLFGVACIFGLFASYVLAVRAGGAALASVLLYTAPAWVALLAWKFLKERMTAVKLIAVAATLAGVTGVSLGHGLDGPVNTTAIAMGLLSGLTYALYYIFGKLLLGRYPTPTIFLYALPVGAACMTPFFDFGPRSPAAWTACAVLAAMSTYGAYSLYYAGLRRIEASRAAVIATLEPVVAALLAFSLFDERFTPLGYAGSALILAAVLLTILGGRRPCT</sequence>
<feature type="transmembrane region" description="Helical" evidence="1">
    <location>
        <begin position="203"/>
        <end position="223"/>
    </location>
</feature>
<comment type="caution">
    <text evidence="3">The sequence shown here is derived from an EMBL/GenBank/DDBJ whole genome shotgun (WGS) entry which is preliminary data.</text>
</comment>
<evidence type="ECO:0000313" key="4">
    <source>
        <dbReference type="Proteomes" id="UP000494245"/>
    </source>
</evidence>
<feature type="transmembrane region" description="Helical" evidence="1">
    <location>
        <begin position="235"/>
        <end position="254"/>
    </location>
</feature>
<feature type="transmembrane region" description="Helical" evidence="1">
    <location>
        <begin position="35"/>
        <end position="54"/>
    </location>
</feature>
<evidence type="ECO:0000256" key="1">
    <source>
        <dbReference type="SAM" id="Phobius"/>
    </source>
</evidence>
<evidence type="ECO:0000259" key="2">
    <source>
        <dbReference type="Pfam" id="PF00892"/>
    </source>
</evidence>
<feature type="transmembrane region" description="Helical" evidence="1">
    <location>
        <begin position="147"/>
        <end position="166"/>
    </location>
</feature>
<dbReference type="GO" id="GO:0016020">
    <property type="term" value="C:membrane"/>
    <property type="evidence" value="ECO:0007669"/>
    <property type="project" value="InterPro"/>
</dbReference>
<feature type="transmembrane region" description="Helical" evidence="1">
    <location>
        <begin position="260"/>
        <end position="280"/>
    </location>
</feature>
<proteinExistence type="predicted"/>
<dbReference type="EMBL" id="BLTE01000001">
    <property type="protein sequence ID" value="GFK92655.1"/>
    <property type="molecule type" value="Genomic_DNA"/>
</dbReference>
<dbReference type="RefSeq" id="WP_173080910.1">
    <property type="nucleotide sequence ID" value="NZ_BLTE01000001.1"/>
</dbReference>
<reference evidence="3 4" key="2">
    <citation type="submission" date="2020-05" db="EMBL/GenBank/DDBJ databases">
        <title>Draft genome sequence of Desulfovibrio sp. strainFSS-1.</title>
        <authorList>
            <person name="Shimoshige H."/>
            <person name="Kobayashi H."/>
            <person name="Maekawa T."/>
        </authorList>
    </citation>
    <scope>NUCLEOTIDE SEQUENCE [LARGE SCALE GENOMIC DNA]</scope>
    <source>
        <strain evidence="3 4">SIID29052-01</strain>
    </source>
</reference>
<dbReference type="AlphaFoldDB" id="A0A6V8LWK8"/>
<feature type="transmembrane region" description="Helical" evidence="1">
    <location>
        <begin position="178"/>
        <end position="197"/>
    </location>
</feature>
<keyword evidence="1" id="KW-1133">Transmembrane helix</keyword>
<evidence type="ECO:0000313" key="3">
    <source>
        <dbReference type="EMBL" id="GFK92655.1"/>
    </source>
</evidence>
<dbReference type="Proteomes" id="UP000494245">
    <property type="component" value="Unassembled WGS sequence"/>
</dbReference>
<feature type="transmembrane region" description="Helical" evidence="1">
    <location>
        <begin position="122"/>
        <end position="141"/>
    </location>
</feature>
<organism evidence="3 4">
    <name type="scientific">Fundidesulfovibrio magnetotacticus</name>
    <dbReference type="NCBI Taxonomy" id="2730080"/>
    <lineage>
        <taxon>Bacteria</taxon>
        <taxon>Pseudomonadati</taxon>
        <taxon>Thermodesulfobacteriota</taxon>
        <taxon>Desulfovibrionia</taxon>
        <taxon>Desulfovibrionales</taxon>
        <taxon>Desulfovibrionaceae</taxon>
        <taxon>Fundidesulfovibrio</taxon>
    </lineage>
</organism>
<gene>
    <name evidence="3" type="primary">yicL</name>
    <name evidence="3" type="ORF">NNJEOMEG_00480</name>
</gene>
<dbReference type="Gene3D" id="1.10.3730.20">
    <property type="match status" value="2"/>
</dbReference>
<keyword evidence="4" id="KW-1185">Reference proteome</keyword>
<feature type="domain" description="EamA" evidence="2">
    <location>
        <begin position="3"/>
        <end position="136"/>
    </location>
</feature>
<feature type="transmembrane region" description="Helical" evidence="1">
    <location>
        <begin position="66"/>
        <end position="85"/>
    </location>
</feature>
<accession>A0A6V8LWK8</accession>
<name>A0A6V8LWK8_9BACT</name>
<feature type="transmembrane region" description="Helical" evidence="1">
    <location>
        <begin position="91"/>
        <end position="110"/>
    </location>
</feature>
<reference evidence="3 4" key="1">
    <citation type="submission" date="2020-04" db="EMBL/GenBank/DDBJ databases">
        <authorList>
            <consortium name="Desulfovibrio sp. FSS-1 genome sequencing consortium"/>
            <person name="Shimoshige H."/>
            <person name="Kobayashi H."/>
            <person name="Maekawa T."/>
        </authorList>
    </citation>
    <scope>NUCLEOTIDE SEQUENCE [LARGE SCALE GENOMIC DNA]</scope>
    <source>
        <strain evidence="3 4">SIID29052-01</strain>
    </source>
</reference>